<evidence type="ECO:0000256" key="2">
    <source>
        <dbReference type="ARBA" id="ARBA00001936"/>
    </source>
</evidence>
<evidence type="ECO:0000256" key="6">
    <source>
        <dbReference type="ARBA" id="ARBA00022723"/>
    </source>
</evidence>
<sequence length="191" mass="21632">MSNVDGLADFLYEVGQLKRTWRTGWSLARMSNRESVADHSFRAAVIAMILAELEGADADRAAAIALIHDLPEARLGDMNHLTRRYLAEEKPFRQVVDDQTDRLTARVRDLIQRRAEQWVSDSSAEADVARDADVIESILHVRESLPGRPDLVARWHTYLSRSIRTASAKKLIDAIAKSDPDDWWPRAVTDE</sequence>
<dbReference type="InterPro" id="IPR039356">
    <property type="entry name" value="YfbR/HDDC2"/>
</dbReference>
<evidence type="ECO:0000256" key="5">
    <source>
        <dbReference type="ARBA" id="ARBA00012964"/>
    </source>
</evidence>
<comment type="cofactor">
    <cofactor evidence="3">
        <name>Co(2+)</name>
        <dbReference type="ChEBI" id="CHEBI:48828"/>
    </cofactor>
</comment>
<dbReference type="GO" id="GO:0002953">
    <property type="term" value="F:5'-deoxynucleotidase activity"/>
    <property type="evidence" value="ECO:0007669"/>
    <property type="project" value="UniProtKB-EC"/>
</dbReference>
<gene>
    <name evidence="9" type="ORF">EV646_116129</name>
</gene>
<comment type="subunit">
    <text evidence="4">Homodimer.</text>
</comment>
<dbReference type="SUPFAM" id="SSF109604">
    <property type="entry name" value="HD-domain/PDEase-like"/>
    <property type="match status" value="1"/>
</dbReference>
<comment type="cofactor">
    <cofactor evidence="2">
        <name>Mn(2+)</name>
        <dbReference type="ChEBI" id="CHEBI:29035"/>
    </cofactor>
</comment>
<dbReference type="Gene3D" id="1.10.3210.10">
    <property type="entry name" value="Hypothetical protein af1432"/>
    <property type="match status" value="1"/>
</dbReference>
<comment type="caution">
    <text evidence="9">The sequence shown here is derived from an EMBL/GenBank/DDBJ whole genome shotgun (WGS) entry which is preliminary data.</text>
</comment>
<dbReference type="GO" id="GO:0046872">
    <property type="term" value="F:metal ion binding"/>
    <property type="evidence" value="ECO:0007669"/>
    <property type="project" value="UniProtKB-KW"/>
</dbReference>
<evidence type="ECO:0000256" key="1">
    <source>
        <dbReference type="ARBA" id="ARBA00001638"/>
    </source>
</evidence>
<evidence type="ECO:0000313" key="9">
    <source>
        <dbReference type="EMBL" id="TCO41038.1"/>
    </source>
</evidence>
<accession>A0A4R2IC40</accession>
<evidence type="ECO:0000256" key="4">
    <source>
        <dbReference type="ARBA" id="ARBA00011738"/>
    </source>
</evidence>
<evidence type="ECO:0000259" key="8">
    <source>
        <dbReference type="SMART" id="SM00471"/>
    </source>
</evidence>
<dbReference type="RefSeq" id="WP_132156514.1">
    <property type="nucleotide sequence ID" value="NZ_SLWR01000016.1"/>
</dbReference>
<keyword evidence="6" id="KW-0479">Metal-binding</keyword>
<dbReference type="InterPro" id="IPR006674">
    <property type="entry name" value="HD_domain"/>
</dbReference>
<dbReference type="EMBL" id="SLWR01000016">
    <property type="protein sequence ID" value="TCO41038.1"/>
    <property type="molecule type" value="Genomic_DNA"/>
</dbReference>
<comment type="catalytic activity">
    <reaction evidence="1">
        <text>a 2'-deoxyribonucleoside 5'-phosphate + H2O = a 2'-deoxyribonucleoside + phosphate</text>
        <dbReference type="Rhea" id="RHEA:36167"/>
        <dbReference type="ChEBI" id="CHEBI:15377"/>
        <dbReference type="ChEBI" id="CHEBI:18274"/>
        <dbReference type="ChEBI" id="CHEBI:43474"/>
        <dbReference type="ChEBI" id="CHEBI:65317"/>
        <dbReference type="EC" id="3.1.3.89"/>
    </reaction>
</comment>
<evidence type="ECO:0000313" key="10">
    <source>
        <dbReference type="Proteomes" id="UP000295573"/>
    </source>
</evidence>
<evidence type="ECO:0000256" key="3">
    <source>
        <dbReference type="ARBA" id="ARBA00001941"/>
    </source>
</evidence>
<reference evidence="9 10" key="1">
    <citation type="journal article" date="2015" name="Stand. Genomic Sci.">
        <title>Genomic Encyclopedia of Bacterial and Archaeal Type Strains, Phase III: the genomes of soil and plant-associated and newly described type strains.</title>
        <authorList>
            <person name="Whitman W.B."/>
            <person name="Woyke T."/>
            <person name="Klenk H.P."/>
            <person name="Zhou Y."/>
            <person name="Lilburn T.G."/>
            <person name="Beck B.J."/>
            <person name="De Vos P."/>
            <person name="Vandamme P."/>
            <person name="Eisen J.A."/>
            <person name="Garrity G."/>
            <person name="Hugenholtz P."/>
            <person name="Kyrpides N.C."/>
        </authorList>
    </citation>
    <scope>NUCLEOTIDE SEQUENCE [LARGE SCALE GENOMIC DNA]</scope>
    <source>
        <strain evidence="9 10">VKM Ac-2541</strain>
    </source>
</reference>
<dbReference type="Pfam" id="PF13023">
    <property type="entry name" value="HD_3"/>
    <property type="match status" value="1"/>
</dbReference>
<evidence type="ECO:0000256" key="7">
    <source>
        <dbReference type="ARBA" id="ARBA00022801"/>
    </source>
</evidence>
<dbReference type="InterPro" id="IPR003607">
    <property type="entry name" value="HD/PDEase_dom"/>
</dbReference>
<name>A0A4R2IC40_9ACTN</name>
<dbReference type="SMART" id="SM00471">
    <property type="entry name" value="HDc"/>
    <property type="match status" value="1"/>
</dbReference>
<feature type="domain" description="HD/PDEase" evidence="8">
    <location>
        <begin position="32"/>
        <end position="147"/>
    </location>
</feature>
<proteinExistence type="predicted"/>
<dbReference type="GO" id="GO:0005737">
    <property type="term" value="C:cytoplasm"/>
    <property type="evidence" value="ECO:0007669"/>
    <property type="project" value="TreeGrafter"/>
</dbReference>
<organism evidence="9 10">
    <name type="scientific">Kribbella antiqua</name>
    <dbReference type="NCBI Taxonomy" id="2512217"/>
    <lineage>
        <taxon>Bacteria</taxon>
        <taxon>Bacillati</taxon>
        <taxon>Actinomycetota</taxon>
        <taxon>Actinomycetes</taxon>
        <taxon>Propionibacteriales</taxon>
        <taxon>Kribbellaceae</taxon>
        <taxon>Kribbella</taxon>
    </lineage>
</organism>
<dbReference type="PANTHER" id="PTHR11845">
    <property type="entry name" value="5'-DEOXYNUCLEOTIDASE HDDC2"/>
    <property type="match status" value="1"/>
</dbReference>
<dbReference type="AlphaFoldDB" id="A0A4R2IC40"/>
<keyword evidence="7 9" id="KW-0378">Hydrolase</keyword>
<dbReference type="OrthoDB" id="9786155at2"/>
<dbReference type="Proteomes" id="UP000295573">
    <property type="component" value="Unassembled WGS sequence"/>
</dbReference>
<dbReference type="EC" id="3.1.3.89" evidence="5"/>
<protein>
    <recommendedName>
        <fullName evidence="5">5'-deoxynucleotidase</fullName>
        <ecNumber evidence="5">3.1.3.89</ecNumber>
    </recommendedName>
</protein>
<keyword evidence="10" id="KW-1185">Reference proteome</keyword>
<dbReference type="PANTHER" id="PTHR11845:SF13">
    <property type="entry name" value="5'-DEOXYNUCLEOTIDASE HDDC2"/>
    <property type="match status" value="1"/>
</dbReference>